<accession>A0AAP2DG46</accession>
<dbReference type="InterPro" id="IPR000055">
    <property type="entry name" value="Restrct_endonuc_typeI_TRD"/>
</dbReference>
<dbReference type="Gene3D" id="3.90.220.20">
    <property type="entry name" value="DNA methylase specificity domains"/>
    <property type="match status" value="1"/>
</dbReference>
<dbReference type="PANTHER" id="PTHR30408">
    <property type="entry name" value="TYPE-1 RESTRICTION ENZYME ECOKI SPECIFICITY PROTEIN"/>
    <property type="match status" value="1"/>
</dbReference>
<keyword evidence="6" id="KW-1185">Reference proteome</keyword>
<dbReference type="CDD" id="cd16961">
    <property type="entry name" value="RMtype1_S_TRD-CR_like"/>
    <property type="match status" value="1"/>
</dbReference>
<evidence type="ECO:0000256" key="1">
    <source>
        <dbReference type="ARBA" id="ARBA00010923"/>
    </source>
</evidence>
<dbReference type="GO" id="GO:0004519">
    <property type="term" value="F:endonuclease activity"/>
    <property type="evidence" value="ECO:0007669"/>
    <property type="project" value="UniProtKB-KW"/>
</dbReference>
<dbReference type="SUPFAM" id="SSF116734">
    <property type="entry name" value="DNA methylase specificity domain"/>
    <property type="match status" value="1"/>
</dbReference>
<dbReference type="InterPro" id="IPR044946">
    <property type="entry name" value="Restrct_endonuc_typeI_TRD_sf"/>
</dbReference>
<evidence type="ECO:0000313" key="5">
    <source>
        <dbReference type="EMBL" id="MBT1690165.1"/>
    </source>
</evidence>
<dbReference type="RefSeq" id="WP_254093384.1">
    <property type="nucleotide sequence ID" value="NZ_JAHESC010000057.1"/>
</dbReference>
<dbReference type="GO" id="GO:0003677">
    <property type="term" value="F:DNA binding"/>
    <property type="evidence" value="ECO:0007669"/>
    <property type="project" value="UniProtKB-KW"/>
</dbReference>
<evidence type="ECO:0000256" key="3">
    <source>
        <dbReference type="ARBA" id="ARBA00023125"/>
    </source>
</evidence>
<evidence type="ECO:0000313" key="6">
    <source>
        <dbReference type="Proteomes" id="UP001319180"/>
    </source>
</evidence>
<reference evidence="5 6" key="1">
    <citation type="submission" date="2021-05" db="EMBL/GenBank/DDBJ databases">
        <title>A Polyphasic approach of four new species of the genus Ohtaekwangia: Ohtaekwangia histidinii sp. nov., Ohtaekwangia cretensis sp. nov., Ohtaekwangia indiensis sp. nov., Ohtaekwangia reichenbachii sp. nov. from diverse environment.</title>
        <authorList>
            <person name="Octaviana S."/>
        </authorList>
    </citation>
    <scope>NUCLEOTIDE SEQUENCE [LARGE SCALE GENOMIC DNA]</scope>
    <source>
        <strain evidence="5 6">PWU37</strain>
    </source>
</reference>
<name>A0AAP2DG46_9BACT</name>
<dbReference type="PANTHER" id="PTHR30408:SF12">
    <property type="entry name" value="TYPE I RESTRICTION ENZYME MJAVIII SPECIFICITY SUBUNIT"/>
    <property type="match status" value="1"/>
</dbReference>
<protein>
    <submittedName>
        <fullName evidence="5">Restriction endonuclease subunit S</fullName>
    </submittedName>
</protein>
<keyword evidence="5" id="KW-0255">Endonuclease</keyword>
<feature type="domain" description="Type I restriction modification DNA specificity" evidence="4">
    <location>
        <begin position="25"/>
        <end position="161"/>
    </location>
</feature>
<dbReference type="AlphaFoldDB" id="A0AAP2DG46"/>
<keyword evidence="5" id="KW-0378">Hydrolase</keyword>
<comment type="caution">
    <text evidence="5">The sequence shown here is derived from an EMBL/GenBank/DDBJ whole genome shotgun (WGS) entry which is preliminary data.</text>
</comment>
<sequence>MRPEENLPSVLSGIWAGYSFRSKLSHTPGGNAHVLQMKDLEDHYSRVGTSLTCIRTDTVPDKFLLHAGDVLFLAKGANNYALAYTPVLPRVIPASAFFILRPNLQKVDPGYLAWYINQAPVQQYLKAHAVGKHTPNINKDVLARITLPVPPLARQQTIAAIDRLRREEMLLLRTIQARRAELIARQLLTAVSTPAADGPRP</sequence>
<proteinExistence type="inferred from homology"/>
<dbReference type="InterPro" id="IPR052021">
    <property type="entry name" value="Type-I_RS_S_subunit"/>
</dbReference>
<dbReference type="Proteomes" id="UP001319180">
    <property type="component" value="Unassembled WGS sequence"/>
</dbReference>
<evidence type="ECO:0000256" key="2">
    <source>
        <dbReference type="ARBA" id="ARBA00022747"/>
    </source>
</evidence>
<keyword evidence="2" id="KW-0680">Restriction system</keyword>
<keyword evidence="3" id="KW-0238">DNA-binding</keyword>
<organism evidence="5 6">
    <name type="scientific">Dawidia soli</name>
    <dbReference type="NCBI Taxonomy" id="2782352"/>
    <lineage>
        <taxon>Bacteria</taxon>
        <taxon>Pseudomonadati</taxon>
        <taxon>Bacteroidota</taxon>
        <taxon>Cytophagia</taxon>
        <taxon>Cytophagales</taxon>
        <taxon>Chryseotaleaceae</taxon>
        <taxon>Dawidia</taxon>
    </lineage>
</organism>
<evidence type="ECO:0000259" key="4">
    <source>
        <dbReference type="Pfam" id="PF01420"/>
    </source>
</evidence>
<comment type="similarity">
    <text evidence="1">Belongs to the type-I restriction system S methylase family.</text>
</comment>
<keyword evidence="5" id="KW-0540">Nuclease</keyword>
<dbReference type="GO" id="GO:0009307">
    <property type="term" value="P:DNA restriction-modification system"/>
    <property type="evidence" value="ECO:0007669"/>
    <property type="project" value="UniProtKB-KW"/>
</dbReference>
<dbReference type="EMBL" id="JAHESC010000057">
    <property type="protein sequence ID" value="MBT1690165.1"/>
    <property type="molecule type" value="Genomic_DNA"/>
</dbReference>
<dbReference type="Pfam" id="PF01420">
    <property type="entry name" value="Methylase_S"/>
    <property type="match status" value="1"/>
</dbReference>
<gene>
    <name evidence="5" type="ORF">KK078_26610</name>
</gene>